<evidence type="ECO:0000259" key="2">
    <source>
        <dbReference type="Pfam" id="PF07883"/>
    </source>
</evidence>
<protein>
    <submittedName>
        <fullName evidence="3">Cupin domain-containing protein</fullName>
    </submittedName>
</protein>
<dbReference type="AlphaFoldDB" id="G4RGT0"/>
<feature type="domain" description="Cupin type-2" evidence="2">
    <location>
        <begin position="61"/>
        <end position="112"/>
    </location>
</feature>
<dbReference type="CDD" id="cd02219">
    <property type="entry name" value="cupin_YjlB-like"/>
    <property type="match status" value="1"/>
</dbReference>
<organism evidence="3 4">
    <name type="scientific">Pelagibacterium halotolerans (strain DSM 22347 / JCM 15775 / CGMCC 1.7692 / B2)</name>
    <dbReference type="NCBI Taxonomy" id="1082931"/>
    <lineage>
        <taxon>Bacteria</taxon>
        <taxon>Pseudomonadati</taxon>
        <taxon>Pseudomonadota</taxon>
        <taxon>Alphaproteobacteria</taxon>
        <taxon>Hyphomicrobiales</taxon>
        <taxon>Devosiaceae</taxon>
        <taxon>Pelagibacterium</taxon>
    </lineage>
</organism>
<dbReference type="InterPro" id="IPR011051">
    <property type="entry name" value="RmlC_Cupin_sf"/>
</dbReference>
<accession>G4RGT0</accession>
<dbReference type="InterPro" id="IPR014500">
    <property type="entry name" value="UCP019307_cupin"/>
</dbReference>
<evidence type="ECO:0000256" key="1">
    <source>
        <dbReference type="SAM" id="MobiDB-lite"/>
    </source>
</evidence>
<dbReference type="HOGENOM" id="CLU_084522_1_0_5"/>
<dbReference type="PIRSF" id="PIRSF019307">
    <property type="entry name" value="UCP019307"/>
    <property type="match status" value="1"/>
</dbReference>
<gene>
    <name evidence="3" type="ordered locus">KKY_2110</name>
</gene>
<name>G4RGT0_PELHB</name>
<reference evidence="3 4" key="1">
    <citation type="journal article" date="2012" name="J. Bacteriol.">
        <title>Complete genome sequence of Pelagibacterium halotolerans B2T.</title>
        <authorList>
            <person name="Huo Y.Y."/>
            <person name="Cheng H."/>
            <person name="Han X.F."/>
            <person name="Jiang X.W."/>
            <person name="Sun C."/>
            <person name="Zhang X.Q."/>
            <person name="Zhu X.F."/>
            <person name="Liu Y.F."/>
            <person name="Li P.F."/>
            <person name="Ni P.X."/>
            <person name="Wu M."/>
        </authorList>
    </citation>
    <scope>NUCLEOTIDE SEQUENCE [LARGE SCALE GENOMIC DNA]</scope>
    <source>
        <strain evidence="4">DSM 22347 / JCM 15775 / CGMCC 1.7692 / B2</strain>
    </source>
</reference>
<dbReference type="PATRIC" id="fig|1082931.4.peg.2078"/>
<dbReference type="Pfam" id="PF07883">
    <property type="entry name" value="Cupin_2"/>
    <property type="match status" value="1"/>
</dbReference>
<dbReference type="eggNOG" id="COG4297">
    <property type="taxonomic scope" value="Bacteria"/>
</dbReference>
<feature type="region of interest" description="Disordered" evidence="1">
    <location>
        <begin position="147"/>
        <end position="169"/>
    </location>
</feature>
<dbReference type="KEGG" id="phl:KKY_2110"/>
<keyword evidence="4" id="KW-1185">Reference proteome</keyword>
<dbReference type="PANTHER" id="PTHR36448:SF2">
    <property type="entry name" value="CUPIN TYPE-1 DOMAIN-CONTAINING PROTEIN"/>
    <property type="match status" value="1"/>
</dbReference>
<dbReference type="PANTHER" id="PTHR36448">
    <property type="entry name" value="BLR7373 PROTEIN"/>
    <property type="match status" value="1"/>
</dbReference>
<dbReference type="InterPro" id="IPR047121">
    <property type="entry name" value="YjiB-like"/>
</dbReference>
<dbReference type="RefSeq" id="WP_014131268.1">
    <property type="nucleotide sequence ID" value="NC_016078.1"/>
</dbReference>
<dbReference type="Gene3D" id="2.60.120.10">
    <property type="entry name" value="Jelly Rolls"/>
    <property type="match status" value="1"/>
</dbReference>
<dbReference type="STRING" id="1082931.KKY_2110"/>
<dbReference type="InterPro" id="IPR013096">
    <property type="entry name" value="Cupin_2"/>
</dbReference>
<dbReference type="Proteomes" id="UP000008850">
    <property type="component" value="Chromosome"/>
</dbReference>
<dbReference type="SUPFAM" id="SSF51182">
    <property type="entry name" value="RmlC-like cupins"/>
    <property type="match status" value="1"/>
</dbReference>
<sequence length="169" mass="17589">MARAGDVERLVLSDDGRFPNSALAVLVYRAVIADASADAFKTLFSRNGWPAQWVGSIFEYHHYHSTAHEVLGVAGGSGKIALGGPQGRVVGVKDGDAVVIPAGVAHKLESSSADFAVVGAYPPGQDWDILTGEPGQREAALANISNVPMPQTDPVRGENGTLPGAWSEG</sequence>
<evidence type="ECO:0000313" key="4">
    <source>
        <dbReference type="Proteomes" id="UP000008850"/>
    </source>
</evidence>
<dbReference type="InterPro" id="IPR014710">
    <property type="entry name" value="RmlC-like_jellyroll"/>
</dbReference>
<dbReference type="EMBL" id="CP003075">
    <property type="protein sequence ID" value="AEQ52119.1"/>
    <property type="molecule type" value="Genomic_DNA"/>
</dbReference>
<evidence type="ECO:0000313" key="3">
    <source>
        <dbReference type="EMBL" id="AEQ52119.1"/>
    </source>
</evidence>
<proteinExistence type="predicted"/>